<dbReference type="AlphaFoldDB" id="A0A7W6LDB6"/>
<proteinExistence type="predicted"/>
<protein>
    <submittedName>
        <fullName evidence="1">Uncharacterized protein</fullName>
    </submittedName>
</protein>
<reference evidence="1 2" key="1">
    <citation type="submission" date="2020-08" db="EMBL/GenBank/DDBJ databases">
        <title>Genomic Encyclopedia of Type Strains, Phase IV (KMG-IV): sequencing the most valuable type-strain genomes for metagenomic binning, comparative biology and taxonomic classification.</title>
        <authorList>
            <person name="Goeker M."/>
        </authorList>
    </citation>
    <scope>NUCLEOTIDE SEQUENCE [LARGE SCALE GENOMIC DNA]</scope>
    <source>
        <strain evidence="1 2">DSM 29514</strain>
    </source>
</reference>
<dbReference type="Proteomes" id="UP000519897">
    <property type="component" value="Unassembled WGS sequence"/>
</dbReference>
<sequence>MSKVLAPKGQGSRTYAIFELPGRQRLPSNLAFGAPSPRFK</sequence>
<organism evidence="1 2">
    <name type="scientific">Rhizobium rhizoryzae</name>
    <dbReference type="NCBI Taxonomy" id="451876"/>
    <lineage>
        <taxon>Bacteria</taxon>
        <taxon>Pseudomonadati</taxon>
        <taxon>Pseudomonadota</taxon>
        <taxon>Alphaproteobacteria</taxon>
        <taxon>Hyphomicrobiales</taxon>
        <taxon>Rhizobiaceae</taxon>
        <taxon>Rhizobium/Agrobacterium group</taxon>
        <taxon>Rhizobium</taxon>
    </lineage>
</organism>
<evidence type="ECO:0000313" key="1">
    <source>
        <dbReference type="EMBL" id="MBB4142146.1"/>
    </source>
</evidence>
<evidence type="ECO:0000313" key="2">
    <source>
        <dbReference type="Proteomes" id="UP000519897"/>
    </source>
</evidence>
<gene>
    <name evidence="1" type="ORF">GGQ72_000645</name>
</gene>
<accession>A0A7W6LDB6</accession>
<name>A0A7W6LDB6_9HYPH</name>
<dbReference type="EMBL" id="JACIEC010000001">
    <property type="protein sequence ID" value="MBB4142146.1"/>
    <property type="molecule type" value="Genomic_DNA"/>
</dbReference>
<comment type="caution">
    <text evidence="1">The sequence shown here is derived from an EMBL/GenBank/DDBJ whole genome shotgun (WGS) entry which is preliminary data.</text>
</comment>
<keyword evidence="2" id="KW-1185">Reference proteome</keyword>